<feature type="compositionally biased region" description="Gly residues" evidence="2">
    <location>
        <begin position="394"/>
        <end position="425"/>
    </location>
</feature>
<evidence type="ECO:0000256" key="1">
    <source>
        <dbReference type="ARBA" id="ARBA00007398"/>
    </source>
</evidence>
<dbReference type="CDD" id="cd18676">
    <property type="entry name" value="PIN_asteroid-like"/>
    <property type="match status" value="1"/>
</dbReference>
<name>A0A8B9J6E7_ASTMX</name>
<reference evidence="3" key="1">
    <citation type="submission" date="2025-08" db="UniProtKB">
        <authorList>
            <consortium name="Ensembl"/>
        </authorList>
    </citation>
    <scope>IDENTIFICATION</scope>
</reference>
<dbReference type="InterPro" id="IPR029060">
    <property type="entry name" value="PIN-like_dom_sf"/>
</dbReference>
<evidence type="ECO:0000313" key="3">
    <source>
        <dbReference type="Ensembl" id="ENSAMXP00005005900.1"/>
    </source>
</evidence>
<feature type="region of interest" description="Disordered" evidence="2">
    <location>
        <begin position="650"/>
        <end position="682"/>
    </location>
</feature>
<dbReference type="PANTHER" id="PTHR15665">
    <property type="entry name" value="ASTEROID PROTEIN"/>
    <property type="match status" value="1"/>
</dbReference>
<accession>A0A8B9J6E7</accession>
<organism evidence="3 4">
    <name type="scientific">Astyanax mexicanus</name>
    <name type="common">Blind cave fish</name>
    <name type="synonym">Astyanax fasciatus mexicanus</name>
    <dbReference type="NCBI Taxonomy" id="7994"/>
    <lineage>
        <taxon>Eukaryota</taxon>
        <taxon>Metazoa</taxon>
        <taxon>Chordata</taxon>
        <taxon>Craniata</taxon>
        <taxon>Vertebrata</taxon>
        <taxon>Euteleostomi</taxon>
        <taxon>Actinopterygii</taxon>
        <taxon>Neopterygii</taxon>
        <taxon>Teleostei</taxon>
        <taxon>Ostariophysi</taxon>
        <taxon>Characiformes</taxon>
        <taxon>Characoidei</taxon>
        <taxon>Acestrorhamphidae</taxon>
        <taxon>Acestrorhamphinae</taxon>
        <taxon>Astyanax</taxon>
    </lineage>
</organism>
<protein>
    <submittedName>
        <fullName evidence="3">Asteroid homolog 1</fullName>
    </submittedName>
</protein>
<proteinExistence type="inferred from homology"/>
<dbReference type="Proteomes" id="UP000694621">
    <property type="component" value="Unplaced"/>
</dbReference>
<sequence>MGVHGLTSYVEGNRQFFTDLKLKNSHLVIDGCSLYFRLYFHSGLDQIRGGDYDLFAAVVRRFFAALLECGVRPFVVLDGGMDHTDKKFKTLKDRAESKIREAHSLSRGSHGSVLPLLSREVFRQVLCEVGVPLVQCVSEADFEIASLAHQWKCPVLTSDSDFYIFDLPGGYLPFAFFEWENVCGKAAERYIPSRRFTVNRFCSNFNHMNKQLLPLFAVLTGNDYSPAKTTEMFFSRVEFERPPKGRGSNSKPRIEGLLNWLSQFASPVDALEEVLDVLGAQRKGSMRTQLQSGMQNYQLPATSSLAQFFSSSQPALPDVQSLPVPLVSQPEWLLRGVASGRLPPLVLDVLVLRRAFLVAQVENSRLPSSHETSQSIRQSVYGLLLLGRASQGNAGQGQRGRGRGGQGGQGGRGGQGARGQNGGPQGSGTLCVVEEYDRFDLNLKKSPVEARLPNTQPQLRLDTLDKVSAPVRLKVLLGTLGVMECVLQPLPPHLRLPVCVTCFWTKSSKPKPSASLLQALLLGLVYGELSRRRTLARDPLCSCAGTASVCQRINQLRLNSGQRRGLDLGVAHCLSQWQSCMWAGIYLNQLLCFPLPEPHCAWLFSGTLVHGLEAALRGGHQAEVLLAGCPVALQLYFVLYGVMMGHVPQPAATPASTPSPASAPAAGNNRGRGRGNRGQGGG</sequence>
<evidence type="ECO:0000256" key="2">
    <source>
        <dbReference type="SAM" id="MobiDB-lite"/>
    </source>
</evidence>
<feature type="compositionally biased region" description="Low complexity" evidence="2">
    <location>
        <begin position="650"/>
        <end position="669"/>
    </location>
</feature>
<feature type="region of interest" description="Disordered" evidence="2">
    <location>
        <begin position="391"/>
        <end position="425"/>
    </location>
</feature>
<dbReference type="AlphaFoldDB" id="A0A8B9J6E7"/>
<dbReference type="Gene3D" id="3.40.50.1010">
    <property type="entry name" value="5'-nuclease"/>
    <property type="match status" value="1"/>
</dbReference>
<dbReference type="InterPro" id="IPR026832">
    <property type="entry name" value="Asteroid"/>
</dbReference>
<comment type="similarity">
    <text evidence="1">Belongs to the asteroid family.</text>
</comment>
<dbReference type="PANTHER" id="PTHR15665:SF1">
    <property type="entry name" value="PROTEIN ASTEROID HOMOLOG 1"/>
    <property type="match status" value="1"/>
</dbReference>
<dbReference type="SUPFAM" id="SSF88723">
    <property type="entry name" value="PIN domain-like"/>
    <property type="match status" value="1"/>
</dbReference>
<dbReference type="Ensembl" id="ENSAMXT00005006707.1">
    <property type="protein sequence ID" value="ENSAMXP00005005900.1"/>
    <property type="gene ID" value="ENSAMXG00005003546.1"/>
</dbReference>
<evidence type="ECO:0000313" key="4">
    <source>
        <dbReference type="Proteomes" id="UP000694621"/>
    </source>
</evidence>